<evidence type="ECO:0000256" key="5">
    <source>
        <dbReference type="ARBA" id="ARBA00022833"/>
    </source>
</evidence>
<reference evidence="9 10" key="1">
    <citation type="submission" date="2024-04" db="EMBL/GenBank/DDBJ databases">
        <authorList>
            <consortium name="Genoscope - CEA"/>
            <person name="William W."/>
        </authorList>
    </citation>
    <scope>NUCLEOTIDE SEQUENCE [LARGE SCALE GENOMIC DNA]</scope>
</reference>
<feature type="domain" description="RING-type" evidence="8">
    <location>
        <begin position="735"/>
        <end position="770"/>
    </location>
</feature>
<evidence type="ECO:0000313" key="10">
    <source>
        <dbReference type="Proteomes" id="UP001497497"/>
    </source>
</evidence>
<protein>
    <recommendedName>
        <fullName evidence="8">RING-type domain-containing protein</fullName>
    </recommendedName>
</protein>
<dbReference type="GO" id="GO:0061630">
    <property type="term" value="F:ubiquitin protein ligase activity"/>
    <property type="evidence" value="ECO:0007669"/>
    <property type="project" value="TreeGrafter"/>
</dbReference>
<dbReference type="AlphaFoldDB" id="A0AAV2IGR1"/>
<dbReference type="Proteomes" id="UP001497497">
    <property type="component" value="Unassembled WGS sequence"/>
</dbReference>
<keyword evidence="10" id="KW-1185">Reference proteome</keyword>
<feature type="compositionally biased region" description="Polar residues" evidence="7">
    <location>
        <begin position="410"/>
        <end position="424"/>
    </location>
</feature>
<keyword evidence="2" id="KW-0053">Apoptosis</keyword>
<dbReference type="GO" id="GO:0006915">
    <property type="term" value="P:apoptotic process"/>
    <property type="evidence" value="ECO:0007669"/>
    <property type="project" value="UniProtKB-KW"/>
</dbReference>
<dbReference type="SMART" id="SM00238">
    <property type="entry name" value="BIR"/>
    <property type="match status" value="2"/>
</dbReference>
<evidence type="ECO:0000256" key="3">
    <source>
        <dbReference type="ARBA" id="ARBA00022723"/>
    </source>
</evidence>
<dbReference type="PANTHER" id="PTHR10044:SF139">
    <property type="entry name" value="DEATH-ASSOCIATED INHIBITOR OF APOPTOSIS 2"/>
    <property type="match status" value="1"/>
</dbReference>
<dbReference type="PROSITE" id="PS50143">
    <property type="entry name" value="BIR_REPEAT_2"/>
    <property type="match status" value="2"/>
</dbReference>
<feature type="compositionally biased region" description="Polar residues" evidence="7">
    <location>
        <begin position="493"/>
        <end position="510"/>
    </location>
</feature>
<evidence type="ECO:0000256" key="1">
    <source>
        <dbReference type="ARBA" id="ARBA00006672"/>
    </source>
</evidence>
<sequence>MAEEDKDGHNLTHALVQKIIRNCPFLTEELLKRLCRLFQNIELSADFVNSLDLSKMLGIAETHKETDLLTNLGKCINIKESQETDMPNKPNFSSKEKNYCSESKETEKKVEKSSVKLNISWDEVHGQCFKSCSKVNKDRVDRVKDEDCEKYENCNDSRTREGSTVSLNDLFKWQNFHCRSENIQVYLVENTVRNEYKKEVNRICTFAKFPRSATTHSYSLAAEGFIYIGSGKDNDDEVLCCFCNKKKKDWQATDNVKIVHKQICPTCPMVTGKNCDNEPFSTTSSLSSVDPQVYKTFDRLREIRDKERQKDMESDSALEISQPASDRFHQESKHVNKNGKIQMAERSITRSVSERQKVQEQAPLNKVGSRPIQPSDNDGPSSVAPSGVEFRSSNVQDFPYALTIDSRNRSNAATSQNVEVTQTAAVKPPESSFVPQSTASGNVNTAMTLSASENSTTRPQINTTAERSNNPVEGTPTAAPATNSNTAANSGAQIGSNTAENGMSSRSNGPGPTYAELGIITERPKRTEYALRQKRLETFENWPRDHHLTPEDLSEAGFYYAGYGDCARCFYCGGGLRNWDDEDNVWVEHARWFPKCAYIRQQMGQAFIDAVQELNKQYTVIPFSRVTEKIGPVSAAFNLDTKEAPLKRDPAVKTIVDMGYLEKDVVEAALRVKAEFSIVSADAVLESLEMDGKRKVNASKIIVPYTSSNFNPQAGLESIRVLKEKNNQLRQQTVCKICMDKEVAVVFLPCGHLVSCAECATAMKDCPVCRVNIKGVIKMSQVGNQLCRAMLDQMSLRNMALWRLVTETCLNKERGILMFNAGAKSRLAHSNIFLMNARVVLMYNTTEESHKEQRQKGVDDIIRYASEIKSDHGSYTWEKFNLASESRKDL</sequence>
<keyword evidence="4 6" id="KW-0863">Zinc-finger</keyword>
<dbReference type="GO" id="GO:0005634">
    <property type="term" value="C:nucleus"/>
    <property type="evidence" value="ECO:0007669"/>
    <property type="project" value="TreeGrafter"/>
</dbReference>
<evidence type="ECO:0000313" key="9">
    <source>
        <dbReference type="EMBL" id="CAL1545883.1"/>
    </source>
</evidence>
<dbReference type="PROSITE" id="PS50089">
    <property type="entry name" value="ZF_RING_2"/>
    <property type="match status" value="1"/>
</dbReference>
<dbReference type="Gene3D" id="3.30.40.10">
    <property type="entry name" value="Zinc/RING finger domain, C3HC4 (zinc finger)"/>
    <property type="match status" value="1"/>
</dbReference>
<dbReference type="InterPro" id="IPR001841">
    <property type="entry name" value="Znf_RING"/>
</dbReference>
<keyword evidence="5" id="KW-0862">Zinc</keyword>
<evidence type="ECO:0000256" key="6">
    <source>
        <dbReference type="PROSITE-ProRule" id="PRU00175"/>
    </source>
</evidence>
<dbReference type="Gene3D" id="1.10.1170.10">
    <property type="entry name" value="Inhibitor Of Apoptosis Protein (2mihbC-IAP-1), Chain A"/>
    <property type="match status" value="2"/>
</dbReference>
<comment type="similarity">
    <text evidence="1">Belongs to the IAP family.</text>
</comment>
<dbReference type="GO" id="GO:0008270">
    <property type="term" value="F:zinc ion binding"/>
    <property type="evidence" value="ECO:0007669"/>
    <property type="project" value="UniProtKB-KW"/>
</dbReference>
<feature type="region of interest" description="Disordered" evidence="7">
    <location>
        <begin position="410"/>
        <end position="511"/>
    </location>
</feature>
<dbReference type="Pfam" id="PF00653">
    <property type="entry name" value="BIR"/>
    <property type="match status" value="2"/>
</dbReference>
<dbReference type="SMART" id="SM00184">
    <property type="entry name" value="RING"/>
    <property type="match status" value="1"/>
</dbReference>
<gene>
    <name evidence="9" type="ORF">GSLYS_00019260001</name>
</gene>
<evidence type="ECO:0000256" key="4">
    <source>
        <dbReference type="ARBA" id="ARBA00022771"/>
    </source>
</evidence>
<evidence type="ECO:0000259" key="8">
    <source>
        <dbReference type="PROSITE" id="PS50089"/>
    </source>
</evidence>
<dbReference type="GO" id="GO:0005737">
    <property type="term" value="C:cytoplasm"/>
    <property type="evidence" value="ECO:0007669"/>
    <property type="project" value="TreeGrafter"/>
</dbReference>
<feature type="compositionally biased region" description="Polar residues" evidence="7">
    <location>
        <begin position="372"/>
        <end position="384"/>
    </location>
</feature>
<dbReference type="PANTHER" id="PTHR10044">
    <property type="entry name" value="INHIBITOR OF APOPTOSIS"/>
    <property type="match status" value="1"/>
</dbReference>
<dbReference type="GO" id="GO:0031398">
    <property type="term" value="P:positive regulation of protein ubiquitination"/>
    <property type="evidence" value="ECO:0007669"/>
    <property type="project" value="TreeGrafter"/>
</dbReference>
<evidence type="ECO:0000256" key="2">
    <source>
        <dbReference type="ARBA" id="ARBA00022703"/>
    </source>
</evidence>
<feature type="compositionally biased region" description="Basic and acidic residues" evidence="7">
    <location>
        <begin position="301"/>
        <end position="313"/>
    </location>
</feature>
<dbReference type="InterPro" id="IPR001370">
    <property type="entry name" value="BIR_rpt"/>
</dbReference>
<accession>A0AAV2IGR1</accession>
<keyword evidence="3" id="KW-0479">Metal-binding</keyword>
<name>A0AAV2IGR1_LYMST</name>
<dbReference type="CDD" id="cd00022">
    <property type="entry name" value="BIR"/>
    <property type="match status" value="1"/>
</dbReference>
<feature type="region of interest" description="Disordered" evidence="7">
    <location>
        <begin position="301"/>
        <end position="390"/>
    </location>
</feature>
<comment type="caution">
    <text evidence="9">The sequence shown here is derived from an EMBL/GenBank/DDBJ whole genome shotgun (WGS) entry which is preliminary data.</text>
</comment>
<dbReference type="GO" id="GO:0051726">
    <property type="term" value="P:regulation of cell cycle"/>
    <property type="evidence" value="ECO:0007669"/>
    <property type="project" value="TreeGrafter"/>
</dbReference>
<proteinExistence type="inferred from homology"/>
<dbReference type="Pfam" id="PF13920">
    <property type="entry name" value="zf-C3HC4_3"/>
    <property type="match status" value="1"/>
</dbReference>
<dbReference type="GO" id="GO:0043066">
    <property type="term" value="P:negative regulation of apoptotic process"/>
    <property type="evidence" value="ECO:0007669"/>
    <property type="project" value="TreeGrafter"/>
</dbReference>
<dbReference type="CDD" id="cd16510">
    <property type="entry name" value="RING-HC_IAPs"/>
    <property type="match status" value="1"/>
</dbReference>
<dbReference type="GO" id="GO:0043027">
    <property type="term" value="F:cysteine-type endopeptidase inhibitor activity involved in apoptotic process"/>
    <property type="evidence" value="ECO:0007669"/>
    <property type="project" value="TreeGrafter"/>
</dbReference>
<evidence type="ECO:0000256" key="7">
    <source>
        <dbReference type="SAM" id="MobiDB-lite"/>
    </source>
</evidence>
<organism evidence="9 10">
    <name type="scientific">Lymnaea stagnalis</name>
    <name type="common">Great pond snail</name>
    <name type="synonym">Helix stagnalis</name>
    <dbReference type="NCBI Taxonomy" id="6523"/>
    <lineage>
        <taxon>Eukaryota</taxon>
        <taxon>Metazoa</taxon>
        <taxon>Spiralia</taxon>
        <taxon>Lophotrochozoa</taxon>
        <taxon>Mollusca</taxon>
        <taxon>Gastropoda</taxon>
        <taxon>Heterobranchia</taxon>
        <taxon>Euthyneura</taxon>
        <taxon>Panpulmonata</taxon>
        <taxon>Hygrophila</taxon>
        <taxon>Lymnaeoidea</taxon>
        <taxon>Lymnaeidae</taxon>
        <taxon>Lymnaea</taxon>
    </lineage>
</organism>
<dbReference type="SUPFAM" id="SSF57924">
    <property type="entry name" value="Inhibitor of apoptosis (IAP) repeat"/>
    <property type="match status" value="2"/>
</dbReference>
<dbReference type="EMBL" id="CAXITT010000748">
    <property type="protein sequence ID" value="CAL1545883.1"/>
    <property type="molecule type" value="Genomic_DNA"/>
</dbReference>
<dbReference type="InterPro" id="IPR050784">
    <property type="entry name" value="IAP"/>
</dbReference>
<dbReference type="FunFam" id="1.10.1170.10:FF:000003">
    <property type="entry name" value="E3 ubiquitin-protein ligase XIAP"/>
    <property type="match status" value="1"/>
</dbReference>
<feature type="compositionally biased region" description="Polar residues" evidence="7">
    <location>
        <begin position="433"/>
        <end position="472"/>
    </location>
</feature>
<dbReference type="FunFam" id="1.10.1170.10:FF:000002">
    <property type="entry name" value="Baculoviral IAP repeat containing 7"/>
    <property type="match status" value="1"/>
</dbReference>
<dbReference type="InterPro" id="IPR013083">
    <property type="entry name" value="Znf_RING/FYVE/PHD"/>
</dbReference>
<feature type="compositionally biased region" description="Low complexity" evidence="7">
    <location>
        <begin position="474"/>
        <end position="492"/>
    </location>
</feature>